<proteinExistence type="inferred from homology"/>
<protein>
    <submittedName>
        <fullName evidence="8">Alcohol dehydrogenase</fullName>
    </submittedName>
</protein>
<dbReference type="Pfam" id="PF08240">
    <property type="entry name" value="ADH_N"/>
    <property type="match status" value="1"/>
</dbReference>
<name>A0A2A8CZG8_9BACT</name>
<evidence type="ECO:0000256" key="3">
    <source>
        <dbReference type="ARBA" id="ARBA00022723"/>
    </source>
</evidence>
<evidence type="ECO:0000256" key="2">
    <source>
        <dbReference type="ARBA" id="ARBA00008072"/>
    </source>
</evidence>
<accession>A0A2A8CZG8</accession>
<evidence type="ECO:0000259" key="7">
    <source>
        <dbReference type="SMART" id="SM00829"/>
    </source>
</evidence>
<evidence type="ECO:0000313" key="9">
    <source>
        <dbReference type="Proteomes" id="UP000220102"/>
    </source>
</evidence>
<dbReference type="CDD" id="cd08296">
    <property type="entry name" value="CAD_like"/>
    <property type="match status" value="1"/>
</dbReference>
<evidence type="ECO:0000256" key="6">
    <source>
        <dbReference type="RuleBase" id="RU361277"/>
    </source>
</evidence>
<comment type="similarity">
    <text evidence="2 6">Belongs to the zinc-containing alcohol dehydrogenase family.</text>
</comment>
<dbReference type="GO" id="GO:0004022">
    <property type="term" value="F:alcohol dehydrogenase (NAD+) activity"/>
    <property type="evidence" value="ECO:0007669"/>
    <property type="project" value="TreeGrafter"/>
</dbReference>
<dbReference type="InterPro" id="IPR002328">
    <property type="entry name" value="ADH_Zn_CS"/>
</dbReference>
<dbReference type="PROSITE" id="PS00059">
    <property type="entry name" value="ADH_ZINC"/>
    <property type="match status" value="1"/>
</dbReference>
<dbReference type="InterPro" id="IPR011032">
    <property type="entry name" value="GroES-like_sf"/>
</dbReference>
<dbReference type="Gene3D" id="3.90.180.10">
    <property type="entry name" value="Medium-chain alcohol dehydrogenases, catalytic domain"/>
    <property type="match status" value="1"/>
</dbReference>
<keyword evidence="5" id="KW-0560">Oxidoreductase</keyword>
<dbReference type="InterPro" id="IPR013154">
    <property type="entry name" value="ADH-like_N"/>
</dbReference>
<feature type="domain" description="Enoyl reductase (ER)" evidence="7">
    <location>
        <begin position="13"/>
        <end position="335"/>
    </location>
</feature>
<dbReference type="Pfam" id="PF00107">
    <property type="entry name" value="ADH_zinc_N"/>
    <property type="match status" value="1"/>
</dbReference>
<dbReference type="GO" id="GO:0008106">
    <property type="term" value="F:alcohol dehydrogenase (NADP+) activity"/>
    <property type="evidence" value="ECO:0007669"/>
    <property type="project" value="UniProtKB-ARBA"/>
</dbReference>
<dbReference type="Gene3D" id="3.40.50.720">
    <property type="entry name" value="NAD(P)-binding Rossmann-like Domain"/>
    <property type="match status" value="1"/>
</dbReference>
<comment type="cofactor">
    <cofactor evidence="1 6">
        <name>Zn(2+)</name>
        <dbReference type="ChEBI" id="CHEBI:29105"/>
    </cofactor>
</comment>
<reference evidence="8 9" key="1">
    <citation type="submission" date="2017-10" db="EMBL/GenBank/DDBJ databases">
        <title>Draft genome of Longibacter Salinarum.</title>
        <authorList>
            <person name="Goh K.M."/>
            <person name="Shamsir M.S."/>
            <person name="Lim S.W."/>
        </authorList>
    </citation>
    <scope>NUCLEOTIDE SEQUENCE [LARGE SCALE GENOMIC DNA]</scope>
    <source>
        <strain evidence="8 9">KCTC 52045</strain>
    </source>
</reference>
<dbReference type="FunFam" id="3.40.50.720:FF:000022">
    <property type="entry name" value="Cinnamyl alcohol dehydrogenase"/>
    <property type="match status" value="1"/>
</dbReference>
<sequence length="339" mass="35473">MAKMKAVQVQEAGGDLQVVELDVPEPGPGEVRINVKACGICHSDAFVKEGTFPGLEYPRVPGHEVTGIVDAVGDGVEMWAEGDRVGVGWHGGHDFTCPACRDGDFVNCQNGKVTGISFDGGYAEYMCAPAEAVARMPDDLNFDEAAPLLCAGITTFNALRNSGLTPGARVAVQGVGGLGHLGIQYAASFGCEVIALSRGTDKKDLAHKLGAHHFIDTTSGDTAEQLQALGGADVILATAPSSQAITDVADGLARDGKLMVVAATADPIEISPMQLIMGRKSIQGWPSGSADDSEDTLDFSALNDVAPMIETFPLTEAAEAYDRMINNEARFRVVLVPEG</sequence>
<dbReference type="PANTHER" id="PTHR42940:SF7">
    <property type="entry name" value="ALCOHOL DEHYDROGENASE-LIKE N-TERMINAL DOMAIN-CONTAINING PROTEIN"/>
    <property type="match status" value="1"/>
</dbReference>
<dbReference type="GO" id="GO:0005737">
    <property type="term" value="C:cytoplasm"/>
    <property type="evidence" value="ECO:0007669"/>
    <property type="project" value="TreeGrafter"/>
</dbReference>
<dbReference type="Proteomes" id="UP000220102">
    <property type="component" value="Unassembled WGS sequence"/>
</dbReference>
<dbReference type="InterPro" id="IPR020843">
    <property type="entry name" value="ER"/>
</dbReference>
<dbReference type="GO" id="GO:0008270">
    <property type="term" value="F:zinc ion binding"/>
    <property type="evidence" value="ECO:0007669"/>
    <property type="project" value="InterPro"/>
</dbReference>
<evidence type="ECO:0000313" key="8">
    <source>
        <dbReference type="EMBL" id="PEN14001.1"/>
    </source>
</evidence>
<dbReference type="EMBL" id="PDEQ01000003">
    <property type="protein sequence ID" value="PEN14001.1"/>
    <property type="molecule type" value="Genomic_DNA"/>
</dbReference>
<organism evidence="8 9">
    <name type="scientific">Longibacter salinarum</name>
    <dbReference type="NCBI Taxonomy" id="1850348"/>
    <lineage>
        <taxon>Bacteria</taxon>
        <taxon>Pseudomonadati</taxon>
        <taxon>Rhodothermota</taxon>
        <taxon>Rhodothermia</taxon>
        <taxon>Rhodothermales</taxon>
        <taxon>Salisaetaceae</taxon>
        <taxon>Longibacter</taxon>
    </lineage>
</organism>
<comment type="caution">
    <text evidence="8">The sequence shown here is derived from an EMBL/GenBank/DDBJ whole genome shotgun (WGS) entry which is preliminary data.</text>
</comment>
<dbReference type="SUPFAM" id="SSF50129">
    <property type="entry name" value="GroES-like"/>
    <property type="match status" value="1"/>
</dbReference>
<evidence type="ECO:0000256" key="5">
    <source>
        <dbReference type="ARBA" id="ARBA00023002"/>
    </source>
</evidence>
<dbReference type="InterPro" id="IPR013149">
    <property type="entry name" value="ADH-like_C"/>
</dbReference>
<evidence type="ECO:0000256" key="1">
    <source>
        <dbReference type="ARBA" id="ARBA00001947"/>
    </source>
</evidence>
<keyword evidence="3 6" id="KW-0479">Metal-binding</keyword>
<dbReference type="SMART" id="SM00829">
    <property type="entry name" value="PKS_ER"/>
    <property type="match status" value="1"/>
</dbReference>
<keyword evidence="9" id="KW-1185">Reference proteome</keyword>
<dbReference type="AlphaFoldDB" id="A0A2A8CZG8"/>
<dbReference type="SUPFAM" id="SSF51735">
    <property type="entry name" value="NAD(P)-binding Rossmann-fold domains"/>
    <property type="match status" value="1"/>
</dbReference>
<dbReference type="InterPro" id="IPR036291">
    <property type="entry name" value="NAD(P)-bd_dom_sf"/>
</dbReference>
<dbReference type="RefSeq" id="WP_098075164.1">
    <property type="nucleotide sequence ID" value="NZ_PDEQ01000003.1"/>
</dbReference>
<dbReference type="OrthoDB" id="9806940at2"/>
<evidence type="ECO:0000256" key="4">
    <source>
        <dbReference type="ARBA" id="ARBA00022833"/>
    </source>
</evidence>
<dbReference type="PANTHER" id="PTHR42940">
    <property type="entry name" value="ALCOHOL DEHYDROGENASE 1-RELATED"/>
    <property type="match status" value="1"/>
</dbReference>
<gene>
    <name evidence="8" type="ORF">CRI94_08095</name>
</gene>
<keyword evidence="4 6" id="KW-0862">Zinc</keyword>